<evidence type="ECO:0000256" key="3">
    <source>
        <dbReference type="ARBA" id="ARBA00023157"/>
    </source>
</evidence>
<evidence type="ECO:0000313" key="7">
    <source>
        <dbReference type="Proteomes" id="UP001195483"/>
    </source>
</evidence>
<name>A0AAE0SJ12_9BIVA</name>
<dbReference type="AlphaFoldDB" id="A0AAE0SJ12"/>
<dbReference type="PROSITE" id="PS50835">
    <property type="entry name" value="IG_LIKE"/>
    <property type="match status" value="2"/>
</dbReference>
<dbReference type="PANTHER" id="PTHR12231:SF253">
    <property type="entry name" value="DPR-INTERACTING PROTEIN ETA, ISOFORM B-RELATED"/>
    <property type="match status" value="1"/>
</dbReference>
<dbReference type="InterPro" id="IPR013151">
    <property type="entry name" value="Immunoglobulin_dom"/>
</dbReference>
<evidence type="ECO:0000259" key="5">
    <source>
        <dbReference type="PROSITE" id="PS50835"/>
    </source>
</evidence>
<evidence type="ECO:0000313" key="6">
    <source>
        <dbReference type="EMBL" id="KAK3592358.1"/>
    </source>
</evidence>
<dbReference type="InterPro" id="IPR051170">
    <property type="entry name" value="Neural/epithelial_adhesion"/>
</dbReference>
<accession>A0AAE0SJ12</accession>
<dbReference type="InterPro" id="IPR036179">
    <property type="entry name" value="Ig-like_dom_sf"/>
</dbReference>
<dbReference type="InterPro" id="IPR045860">
    <property type="entry name" value="Snake_toxin-like_sf"/>
</dbReference>
<reference evidence="6" key="1">
    <citation type="journal article" date="2021" name="Genome Biol. Evol.">
        <title>A High-Quality Reference Genome for a Parasitic Bivalve with Doubly Uniparental Inheritance (Bivalvia: Unionida).</title>
        <authorList>
            <person name="Smith C.H."/>
        </authorList>
    </citation>
    <scope>NUCLEOTIDE SEQUENCE</scope>
    <source>
        <strain evidence="6">CHS0354</strain>
    </source>
</reference>
<dbReference type="Pfam" id="PF13927">
    <property type="entry name" value="Ig_3"/>
    <property type="match status" value="1"/>
</dbReference>
<keyword evidence="2" id="KW-0677">Repeat</keyword>
<organism evidence="6 7">
    <name type="scientific">Potamilus streckersoni</name>
    <dbReference type="NCBI Taxonomy" id="2493646"/>
    <lineage>
        <taxon>Eukaryota</taxon>
        <taxon>Metazoa</taxon>
        <taxon>Spiralia</taxon>
        <taxon>Lophotrochozoa</taxon>
        <taxon>Mollusca</taxon>
        <taxon>Bivalvia</taxon>
        <taxon>Autobranchia</taxon>
        <taxon>Heteroconchia</taxon>
        <taxon>Palaeoheterodonta</taxon>
        <taxon>Unionida</taxon>
        <taxon>Unionoidea</taxon>
        <taxon>Unionidae</taxon>
        <taxon>Ambleminae</taxon>
        <taxon>Lampsilini</taxon>
        <taxon>Potamilus</taxon>
    </lineage>
</organism>
<feature type="domain" description="Ig-like" evidence="5">
    <location>
        <begin position="197"/>
        <end position="285"/>
    </location>
</feature>
<gene>
    <name evidence="6" type="ORF">CHS0354_000976</name>
</gene>
<dbReference type="SMART" id="SM00408">
    <property type="entry name" value="IGc2"/>
    <property type="match status" value="2"/>
</dbReference>
<evidence type="ECO:0000256" key="1">
    <source>
        <dbReference type="ARBA" id="ARBA00022729"/>
    </source>
</evidence>
<keyword evidence="1" id="KW-0732">Signal</keyword>
<proteinExistence type="predicted"/>
<sequence>MRKCYNCHSAASPDDCNRIVKCGYNEVCFEQMMVDGPAMLYTSGCMSKLACTGMNAYDTNPSTIAIGKKEAKTTCSKCCDSDFCNLGLCRSGTAASLRCISCMESFNIFDCDHFEQCSLDEICYSHKRHGSSDLMPRYQTGCLPKRQCEAIAHLTVINQCYECCDTHMCNIDKCGLNWTAIYPTTHQSASTVTTTTPTSTTQLYAPVINGRTPLNYHGIGHFHCTSAAHDVTYTWHFNGSSILAPHATSRQNVLLIRNMTESEVGTYTCVLSKSGSTADASIQVTIKEAPAHVVSVSSWPMPAVSGKELNLHCEVTGYPVPEVHWSFRNPSGMCLIPPNVVFPGNDNVHLSSYKPEVNQGNWTCIAINKLATISIDKVVN</sequence>
<dbReference type="InterPro" id="IPR013783">
    <property type="entry name" value="Ig-like_fold"/>
</dbReference>
<dbReference type="CDD" id="cd00096">
    <property type="entry name" value="Ig"/>
    <property type="match status" value="1"/>
</dbReference>
<evidence type="ECO:0000256" key="2">
    <source>
        <dbReference type="ARBA" id="ARBA00022737"/>
    </source>
</evidence>
<dbReference type="EMBL" id="JAEAOA010000103">
    <property type="protein sequence ID" value="KAK3592358.1"/>
    <property type="molecule type" value="Genomic_DNA"/>
</dbReference>
<keyword evidence="7" id="KW-1185">Reference proteome</keyword>
<dbReference type="SUPFAM" id="SSF57302">
    <property type="entry name" value="Snake toxin-like"/>
    <property type="match status" value="2"/>
</dbReference>
<keyword evidence="4" id="KW-0393">Immunoglobulin domain</keyword>
<dbReference type="InterPro" id="IPR007110">
    <property type="entry name" value="Ig-like_dom"/>
</dbReference>
<dbReference type="Gene3D" id="2.60.40.10">
    <property type="entry name" value="Immunoglobulins"/>
    <property type="match status" value="2"/>
</dbReference>
<dbReference type="SUPFAM" id="SSF48726">
    <property type="entry name" value="Immunoglobulin"/>
    <property type="match status" value="2"/>
</dbReference>
<dbReference type="PANTHER" id="PTHR12231">
    <property type="entry name" value="CTX-RELATED TYPE I TRANSMEMBRANE PROTEIN"/>
    <property type="match status" value="1"/>
</dbReference>
<dbReference type="InterPro" id="IPR003598">
    <property type="entry name" value="Ig_sub2"/>
</dbReference>
<protein>
    <recommendedName>
        <fullName evidence="5">Ig-like domain-containing protein</fullName>
    </recommendedName>
</protein>
<comment type="caution">
    <text evidence="6">The sequence shown here is derived from an EMBL/GenBank/DDBJ whole genome shotgun (WGS) entry which is preliminary data.</text>
</comment>
<reference evidence="6" key="2">
    <citation type="journal article" date="2021" name="Genome Biol. Evol.">
        <title>Developing a high-quality reference genome for a parasitic bivalve with doubly uniparental inheritance (Bivalvia: Unionida).</title>
        <authorList>
            <person name="Smith C.H."/>
        </authorList>
    </citation>
    <scope>NUCLEOTIDE SEQUENCE</scope>
    <source>
        <strain evidence="6">CHS0354</strain>
        <tissue evidence="6">Mantle</tissue>
    </source>
</reference>
<feature type="domain" description="Ig-like" evidence="5">
    <location>
        <begin position="290"/>
        <end position="380"/>
    </location>
</feature>
<reference evidence="6" key="3">
    <citation type="submission" date="2023-05" db="EMBL/GenBank/DDBJ databases">
        <authorList>
            <person name="Smith C.H."/>
        </authorList>
    </citation>
    <scope>NUCLEOTIDE SEQUENCE</scope>
    <source>
        <strain evidence="6">CHS0354</strain>
        <tissue evidence="6">Mantle</tissue>
    </source>
</reference>
<dbReference type="Proteomes" id="UP001195483">
    <property type="component" value="Unassembled WGS sequence"/>
</dbReference>
<dbReference type="Pfam" id="PF00047">
    <property type="entry name" value="ig"/>
    <property type="match status" value="1"/>
</dbReference>
<keyword evidence="3" id="KW-1015">Disulfide bond</keyword>
<evidence type="ECO:0000256" key="4">
    <source>
        <dbReference type="ARBA" id="ARBA00023319"/>
    </source>
</evidence>